<feature type="non-terminal residue" evidence="1">
    <location>
        <position position="1"/>
    </location>
</feature>
<protein>
    <recommendedName>
        <fullName evidence="2">Deacetylase sirtuin-type domain-containing protein</fullName>
    </recommendedName>
</protein>
<sequence length="36" mass="4025">VVLNLSETPCDKMCDVLIQEKAGEVLQRILNEVVKP</sequence>
<proteinExistence type="predicted"/>
<accession>A0A0F8Z7K7</accession>
<reference evidence="1" key="1">
    <citation type="journal article" date="2015" name="Nature">
        <title>Complex archaea that bridge the gap between prokaryotes and eukaryotes.</title>
        <authorList>
            <person name="Spang A."/>
            <person name="Saw J.H."/>
            <person name="Jorgensen S.L."/>
            <person name="Zaremba-Niedzwiedzka K."/>
            <person name="Martijn J."/>
            <person name="Lind A.E."/>
            <person name="van Eijk R."/>
            <person name="Schleper C."/>
            <person name="Guy L."/>
            <person name="Ettema T.J."/>
        </authorList>
    </citation>
    <scope>NUCLEOTIDE SEQUENCE</scope>
</reference>
<gene>
    <name evidence="1" type="ORF">LCGC14_2729920</name>
</gene>
<name>A0A0F8Z7K7_9ZZZZ</name>
<evidence type="ECO:0000313" key="1">
    <source>
        <dbReference type="EMBL" id="KKK89757.1"/>
    </source>
</evidence>
<comment type="caution">
    <text evidence="1">The sequence shown here is derived from an EMBL/GenBank/DDBJ whole genome shotgun (WGS) entry which is preliminary data.</text>
</comment>
<organism evidence="1">
    <name type="scientific">marine sediment metagenome</name>
    <dbReference type="NCBI Taxonomy" id="412755"/>
    <lineage>
        <taxon>unclassified sequences</taxon>
        <taxon>metagenomes</taxon>
        <taxon>ecological metagenomes</taxon>
    </lineage>
</organism>
<dbReference type="EMBL" id="LAZR01049392">
    <property type="protein sequence ID" value="KKK89757.1"/>
    <property type="molecule type" value="Genomic_DNA"/>
</dbReference>
<evidence type="ECO:0008006" key="2">
    <source>
        <dbReference type="Google" id="ProtNLM"/>
    </source>
</evidence>
<dbReference type="AlphaFoldDB" id="A0A0F8Z7K7"/>